<accession>A0ABZ2P9B5</accession>
<protein>
    <submittedName>
        <fullName evidence="2">AlpA family phage regulatory protein</fullName>
    </submittedName>
</protein>
<organism evidence="2 3">
    <name type="scientific">Bradyrhizobium septentrionale</name>
    <dbReference type="NCBI Taxonomy" id="1404411"/>
    <lineage>
        <taxon>Bacteria</taxon>
        <taxon>Pseudomonadati</taxon>
        <taxon>Pseudomonadota</taxon>
        <taxon>Alphaproteobacteria</taxon>
        <taxon>Hyphomicrobiales</taxon>
        <taxon>Nitrobacteraceae</taxon>
        <taxon>Bradyrhizobium</taxon>
    </lineage>
</organism>
<keyword evidence="3" id="KW-1185">Reference proteome</keyword>
<gene>
    <name evidence="2" type="ORF">WDK88_17910</name>
</gene>
<dbReference type="RefSeq" id="WP_338821649.1">
    <property type="nucleotide sequence ID" value="NZ_CP147708.1"/>
</dbReference>
<dbReference type="InterPro" id="IPR010260">
    <property type="entry name" value="AlpA"/>
</dbReference>
<name>A0ABZ2P9B5_9BRAD</name>
<evidence type="ECO:0000313" key="3">
    <source>
        <dbReference type="Proteomes" id="UP001432046"/>
    </source>
</evidence>
<dbReference type="Proteomes" id="UP001432046">
    <property type="component" value="Chromosome"/>
</dbReference>
<evidence type="ECO:0000313" key="2">
    <source>
        <dbReference type="EMBL" id="WXC83315.1"/>
    </source>
</evidence>
<dbReference type="Pfam" id="PF05930">
    <property type="entry name" value="Phage_AlpA"/>
    <property type="match status" value="1"/>
</dbReference>
<dbReference type="EMBL" id="CP147711">
    <property type="protein sequence ID" value="WXC83315.1"/>
    <property type="molecule type" value="Genomic_DNA"/>
</dbReference>
<reference evidence="2" key="1">
    <citation type="journal article" date="2021" name="Int. J. Syst. Evol. Microbiol.">
        <title>Bradyrhizobium septentrionale sp. nov. (sv. septentrionale) and Bradyrhizobium quebecense sp. nov. (sv. septentrionale) associated with legumes native to Canada possess rearranged symbiosis genes and numerous insertion sequences.</title>
        <authorList>
            <person name="Bromfield E.S.P."/>
            <person name="Cloutier S."/>
        </authorList>
    </citation>
    <scope>NUCLEOTIDE SEQUENCE</scope>
    <source>
        <strain evidence="2">5S5</strain>
    </source>
</reference>
<evidence type="ECO:0000256" key="1">
    <source>
        <dbReference type="SAM" id="MobiDB-lite"/>
    </source>
</evidence>
<reference evidence="2" key="2">
    <citation type="submission" date="2024-03" db="EMBL/GenBank/DDBJ databases">
        <authorList>
            <person name="Bromfield E.S.P."/>
            <person name="Cloutier S."/>
        </authorList>
    </citation>
    <scope>NUCLEOTIDE SEQUENCE</scope>
    <source>
        <strain evidence="2">5S5</strain>
    </source>
</reference>
<sequence length="104" mass="12043">MKEESSRLGHVESAEGKEREVLEMDDVKKGARRMLTMDQVLELVPVGKSTLKRMVKNEEFPSAHYISPRKMVWYEDEIELWQGSLPAESRRKRAERRAKAGQLG</sequence>
<feature type="region of interest" description="Disordered" evidence="1">
    <location>
        <begin position="1"/>
        <end position="25"/>
    </location>
</feature>
<proteinExistence type="predicted"/>